<name>L0WB61_9GAMM</name>
<keyword evidence="2" id="KW-1185">Reference proteome</keyword>
<protein>
    <submittedName>
        <fullName evidence="1">Uncharacterized protein</fullName>
    </submittedName>
</protein>
<reference evidence="1 2" key="1">
    <citation type="journal article" date="2012" name="J. Bacteriol.">
        <title>Genome Sequence of the Alkane-Degrading Bacterium Alcanivorax hongdengensis Type Strain A-11-3.</title>
        <authorList>
            <person name="Lai Q."/>
            <person name="Shao Z."/>
        </authorList>
    </citation>
    <scope>NUCLEOTIDE SEQUENCE [LARGE SCALE GENOMIC DNA]</scope>
    <source>
        <strain evidence="1 2">A-11-3</strain>
    </source>
</reference>
<organism evidence="1 2">
    <name type="scientific">Alcanivorax hongdengensis A-11-3</name>
    <dbReference type="NCBI Taxonomy" id="1177179"/>
    <lineage>
        <taxon>Bacteria</taxon>
        <taxon>Pseudomonadati</taxon>
        <taxon>Pseudomonadota</taxon>
        <taxon>Gammaproteobacteria</taxon>
        <taxon>Oceanospirillales</taxon>
        <taxon>Alcanivoracaceae</taxon>
        <taxon>Alcanivorax</taxon>
    </lineage>
</organism>
<evidence type="ECO:0000313" key="1">
    <source>
        <dbReference type="EMBL" id="EKF73332.1"/>
    </source>
</evidence>
<dbReference type="STRING" id="1177179.A11A3_14245"/>
<accession>L0WB61</accession>
<dbReference type="Proteomes" id="UP000010164">
    <property type="component" value="Unassembled WGS sequence"/>
</dbReference>
<dbReference type="AlphaFoldDB" id="L0WB61"/>
<evidence type="ECO:0000313" key="2">
    <source>
        <dbReference type="Proteomes" id="UP000010164"/>
    </source>
</evidence>
<gene>
    <name evidence="1" type="ORF">A11A3_14245</name>
</gene>
<comment type="caution">
    <text evidence="1">The sequence shown here is derived from an EMBL/GenBank/DDBJ whole genome shotgun (WGS) entry which is preliminary data.</text>
</comment>
<proteinExistence type="predicted"/>
<sequence>MQSILYTQIYTQCLEIAVENGKFPPHSETCLQGPVRWHELLKRPKHIFRQPLAEDDSKGGENAGTQV</sequence>
<dbReference type="EMBL" id="AMRJ01000028">
    <property type="protein sequence ID" value="EKF73332.1"/>
    <property type="molecule type" value="Genomic_DNA"/>
</dbReference>